<feature type="transmembrane region" description="Helical" evidence="6">
    <location>
        <begin position="21"/>
        <end position="50"/>
    </location>
</feature>
<dbReference type="Proteomes" id="UP000318521">
    <property type="component" value="Unassembled WGS sequence"/>
</dbReference>
<dbReference type="OrthoDB" id="92887at2"/>
<dbReference type="GO" id="GO:0005886">
    <property type="term" value="C:plasma membrane"/>
    <property type="evidence" value="ECO:0007669"/>
    <property type="project" value="UniProtKB-ARBA"/>
</dbReference>
<protein>
    <submittedName>
        <fullName evidence="7">Energy-coupling factor transporter transmembrane protein EcfT</fullName>
    </submittedName>
</protein>
<evidence type="ECO:0000256" key="5">
    <source>
        <dbReference type="ARBA" id="ARBA00023136"/>
    </source>
</evidence>
<evidence type="ECO:0000256" key="2">
    <source>
        <dbReference type="ARBA" id="ARBA00022475"/>
    </source>
</evidence>
<dbReference type="InterPro" id="IPR051611">
    <property type="entry name" value="ECF_transporter_component"/>
</dbReference>
<evidence type="ECO:0000313" key="8">
    <source>
        <dbReference type="Proteomes" id="UP000318521"/>
    </source>
</evidence>
<dbReference type="RefSeq" id="WP_143848318.1">
    <property type="nucleotide sequence ID" value="NZ_VLXZ01000004.1"/>
</dbReference>
<evidence type="ECO:0000256" key="1">
    <source>
        <dbReference type="ARBA" id="ARBA00004141"/>
    </source>
</evidence>
<feature type="transmembrane region" description="Helical" evidence="6">
    <location>
        <begin position="103"/>
        <end position="126"/>
    </location>
</feature>
<dbReference type="AlphaFoldDB" id="A0A554A073"/>
<gene>
    <name evidence="7" type="ORF">FN960_08720</name>
</gene>
<dbReference type="Pfam" id="PF02361">
    <property type="entry name" value="CbiQ"/>
    <property type="match status" value="1"/>
</dbReference>
<dbReference type="InterPro" id="IPR003339">
    <property type="entry name" value="ABC/ECF_trnsptr_transmembrane"/>
</dbReference>
<accession>A0A554A073</accession>
<evidence type="ECO:0000313" key="7">
    <source>
        <dbReference type="EMBL" id="TSB47088.1"/>
    </source>
</evidence>
<feature type="transmembrane region" description="Helical" evidence="6">
    <location>
        <begin position="235"/>
        <end position="258"/>
    </location>
</feature>
<keyword evidence="3 6" id="KW-0812">Transmembrane</keyword>
<feature type="transmembrane region" description="Helical" evidence="6">
    <location>
        <begin position="62"/>
        <end position="83"/>
    </location>
</feature>
<comment type="subcellular location">
    <subcellularLocation>
        <location evidence="1">Membrane</location>
        <topology evidence="1">Multi-pass membrane protein</topology>
    </subcellularLocation>
</comment>
<evidence type="ECO:0000256" key="3">
    <source>
        <dbReference type="ARBA" id="ARBA00022692"/>
    </source>
</evidence>
<dbReference type="PANTHER" id="PTHR34857">
    <property type="entry name" value="SLL0384 PROTEIN"/>
    <property type="match status" value="1"/>
</dbReference>
<sequence>MQALYDVKQTWIARVNPSVKLLLFILLFAYVIFVHNPTHLFFLVLMYGFILFTYSGHPLKYVLIFTSPFILVFISSQVSMTFFGRGDTTWFKWGIFHVTEESFFRGVHLGLRALAFAILGMIFALTTKPVMLFYSLMQQLKVPSKYAYSFLASIRMIPIMVEEFQTLRHALHIRRAVPDKGIKAIYKKISFFSIPLLAQSIRRAQRIAVAMEAKRFMRGKERTYYYDTRFSSYDVLFLVIFTATPFIGYALALVWPMFTYTDVRYVN</sequence>
<reference evidence="7 8" key="1">
    <citation type="submission" date="2019-07" db="EMBL/GenBank/DDBJ databases">
        <authorList>
            <person name="Park Y.J."/>
            <person name="Jeong S.E."/>
            <person name="Jung H.S."/>
        </authorList>
    </citation>
    <scope>NUCLEOTIDE SEQUENCE [LARGE SCALE GENOMIC DNA]</scope>
    <source>
        <strain evidence="8">P16(2019)</strain>
    </source>
</reference>
<organism evidence="7 8">
    <name type="scientific">Alkalicoccobacillus porphyridii</name>
    <dbReference type="NCBI Taxonomy" id="2597270"/>
    <lineage>
        <taxon>Bacteria</taxon>
        <taxon>Bacillati</taxon>
        <taxon>Bacillota</taxon>
        <taxon>Bacilli</taxon>
        <taxon>Bacillales</taxon>
        <taxon>Bacillaceae</taxon>
        <taxon>Alkalicoccobacillus</taxon>
    </lineage>
</organism>
<dbReference type="CDD" id="cd16914">
    <property type="entry name" value="EcfT"/>
    <property type="match status" value="1"/>
</dbReference>
<evidence type="ECO:0000256" key="4">
    <source>
        <dbReference type="ARBA" id="ARBA00022989"/>
    </source>
</evidence>
<proteinExistence type="predicted"/>
<dbReference type="EMBL" id="VLXZ01000004">
    <property type="protein sequence ID" value="TSB47088.1"/>
    <property type="molecule type" value="Genomic_DNA"/>
</dbReference>
<dbReference type="PANTHER" id="PTHR34857:SF2">
    <property type="entry name" value="SLL0384 PROTEIN"/>
    <property type="match status" value="1"/>
</dbReference>
<evidence type="ECO:0000256" key="6">
    <source>
        <dbReference type="SAM" id="Phobius"/>
    </source>
</evidence>
<keyword evidence="4 6" id="KW-1133">Transmembrane helix</keyword>
<keyword evidence="5 6" id="KW-0472">Membrane</keyword>
<keyword evidence="2" id="KW-1003">Cell membrane</keyword>
<keyword evidence="8" id="KW-1185">Reference proteome</keyword>
<comment type="caution">
    <text evidence="7">The sequence shown here is derived from an EMBL/GenBank/DDBJ whole genome shotgun (WGS) entry which is preliminary data.</text>
</comment>
<name>A0A554A073_9BACI</name>